<evidence type="ECO:0000313" key="2">
    <source>
        <dbReference type="Proteomes" id="UP000027222"/>
    </source>
</evidence>
<keyword evidence="2" id="KW-1185">Reference proteome</keyword>
<reference evidence="2" key="1">
    <citation type="journal article" date="2014" name="Proc. Natl. Acad. Sci. U.S.A.">
        <title>Extensive sampling of basidiomycete genomes demonstrates inadequacy of the white-rot/brown-rot paradigm for wood decay fungi.</title>
        <authorList>
            <person name="Riley R."/>
            <person name="Salamov A.A."/>
            <person name="Brown D.W."/>
            <person name="Nagy L.G."/>
            <person name="Floudas D."/>
            <person name="Held B.W."/>
            <person name="Levasseur A."/>
            <person name="Lombard V."/>
            <person name="Morin E."/>
            <person name="Otillar R."/>
            <person name="Lindquist E.A."/>
            <person name="Sun H."/>
            <person name="LaButti K.M."/>
            <person name="Schmutz J."/>
            <person name="Jabbour D."/>
            <person name="Luo H."/>
            <person name="Baker S.E."/>
            <person name="Pisabarro A.G."/>
            <person name="Walton J.D."/>
            <person name="Blanchette R.A."/>
            <person name="Henrissat B."/>
            <person name="Martin F."/>
            <person name="Cullen D."/>
            <person name="Hibbett D.S."/>
            <person name="Grigoriev I.V."/>
        </authorList>
    </citation>
    <scope>NUCLEOTIDE SEQUENCE [LARGE SCALE GENOMIC DNA]</scope>
    <source>
        <strain evidence="2">CBS 339.88</strain>
    </source>
</reference>
<organism evidence="1 2">
    <name type="scientific">Galerina marginata (strain CBS 339.88)</name>
    <dbReference type="NCBI Taxonomy" id="685588"/>
    <lineage>
        <taxon>Eukaryota</taxon>
        <taxon>Fungi</taxon>
        <taxon>Dikarya</taxon>
        <taxon>Basidiomycota</taxon>
        <taxon>Agaricomycotina</taxon>
        <taxon>Agaricomycetes</taxon>
        <taxon>Agaricomycetidae</taxon>
        <taxon>Agaricales</taxon>
        <taxon>Agaricineae</taxon>
        <taxon>Strophariaceae</taxon>
        <taxon>Galerina</taxon>
    </lineage>
</organism>
<gene>
    <name evidence="1" type="ORF">GALMADRAFT_259288</name>
</gene>
<dbReference type="Proteomes" id="UP000027222">
    <property type="component" value="Unassembled WGS sequence"/>
</dbReference>
<dbReference type="EMBL" id="KL142423">
    <property type="protein sequence ID" value="KDR66483.1"/>
    <property type="molecule type" value="Genomic_DNA"/>
</dbReference>
<protein>
    <submittedName>
        <fullName evidence="1">Uncharacterized protein</fullName>
    </submittedName>
</protein>
<dbReference type="HOGENOM" id="CLU_148155_0_0_1"/>
<name>A0A067SIB4_GALM3</name>
<sequence length="115" mass="12637">MKKLRTAGSITQSSSPPSFFRWVSEDRLLPLPLGEAGAENDWQRSSIQIGEPAIGREGLLSIRLVAQPSAHTALFQWGTRQRRRLSSCSFGERQTMEMDDGGVVASKKDLTCDGS</sequence>
<proteinExistence type="predicted"/>
<dbReference type="AlphaFoldDB" id="A0A067SIB4"/>
<accession>A0A067SIB4</accession>
<evidence type="ECO:0000313" key="1">
    <source>
        <dbReference type="EMBL" id="KDR66483.1"/>
    </source>
</evidence>